<dbReference type="OrthoDB" id="26387at2759"/>
<evidence type="ECO:0000256" key="1">
    <source>
        <dbReference type="RuleBase" id="RU366018"/>
    </source>
</evidence>
<dbReference type="InterPro" id="IPR039164">
    <property type="entry name" value="UBR1-like"/>
</dbReference>
<dbReference type="GO" id="GO:0016567">
    <property type="term" value="P:protein ubiquitination"/>
    <property type="evidence" value="ECO:0007669"/>
    <property type="project" value="UniProtKB-UniRule"/>
</dbReference>
<keyword evidence="1" id="KW-0863">Zinc-finger</keyword>
<dbReference type="Proteomes" id="UP000023152">
    <property type="component" value="Unassembled WGS sequence"/>
</dbReference>
<comment type="function">
    <text evidence="1">Ubiquitin ligase protein which is a component of the N-end rule pathway. Recognizes and binds to proteins bearing specific N-terminal residues that are destabilizing according to the N-end rule, leading to their ubiquitination and subsequent degradation.</text>
</comment>
<evidence type="ECO:0000313" key="4">
    <source>
        <dbReference type="Proteomes" id="UP000023152"/>
    </source>
</evidence>
<keyword evidence="1" id="KW-0862">Zinc</keyword>
<protein>
    <recommendedName>
        <fullName evidence="1">E3 ubiquitin-protein ligase</fullName>
        <ecNumber evidence="1">2.3.2.27</ecNumber>
    </recommendedName>
</protein>
<dbReference type="SUPFAM" id="SSF46785">
    <property type="entry name" value="Winged helix' DNA-binding domain"/>
    <property type="match status" value="1"/>
</dbReference>
<dbReference type="GO" id="GO:0005737">
    <property type="term" value="C:cytoplasm"/>
    <property type="evidence" value="ECO:0007669"/>
    <property type="project" value="TreeGrafter"/>
</dbReference>
<comment type="catalytic activity">
    <reaction evidence="1">
        <text>S-ubiquitinyl-[E2 ubiquitin-conjugating enzyme]-L-cysteine + [acceptor protein]-L-lysine = [E2 ubiquitin-conjugating enzyme]-L-cysteine + N(6)-ubiquitinyl-[acceptor protein]-L-lysine.</text>
        <dbReference type="EC" id="2.3.2.27"/>
    </reaction>
</comment>
<dbReference type="PANTHER" id="PTHR21497">
    <property type="entry name" value="UBIQUITIN LIGASE E3 ALPHA-RELATED"/>
    <property type="match status" value="1"/>
</dbReference>
<dbReference type="GO" id="GO:0061630">
    <property type="term" value="F:ubiquitin protein ligase activity"/>
    <property type="evidence" value="ECO:0007669"/>
    <property type="project" value="UniProtKB-UniRule"/>
</dbReference>
<comment type="similarity">
    <text evidence="1">Belongs to the E3 ubiquitin-protein ligase UBR1-like family.</text>
</comment>
<dbReference type="AlphaFoldDB" id="X6LE73"/>
<dbReference type="UniPathway" id="UPA00143"/>
<dbReference type="InterPro" id="IPR036390">
    <property type="entry name" value="WH_DNA-bd_sf"/>
</dbReference>
<feature type="domain" description="E3 ubiquitin-protein ligase UBR1-like winged-helix" evidence="2">
    <location>
        <begin position="52"/>
        <end position="138"/>
    </location>
</feature>
<proteinExistence type="inferred from homology"/>
<evidence type="ECO:0000313" key="3">
    <source>
        <dbReference type="EMBL" id="ETN99044.1"/>
    </source>
</evidence>
<dbReference type="PANTHER" id="PTHR21497:SF24">
    <property type="entry name" value="E3 UBIQUITIN-PROTEIN LIGASE UBR1"/>
    <property type="match status" value="1"/>
</dbReference>
<dbReference type="GO" id="GO:0071596">
    <property type="term" value="P:ubiquitin-dependent protein catabolic process via the N-end rule pathway"/>
    <property type="evidence" value="ECO:0007669"/>
    <property type="project" value="UniProtKB-UniRule"/>
</dbReference>
<accession>X6LE73</accession>
<dbReference type="InterPro" id="IPR055194">
    <property type="entry name" value="UBR1-like_WH"/>
</dbReference>
<name>X6LE73_RETFI</name>
<keyword evidence="1" id="KW-0808">Transferase</keyword>
<sequence>MVEELLMRLIQLVSEPKYRFCCISYMKNKANPNQHQDNTDKDGEGVCMDYVFMHWLALGPLSYNEVYQKVPDLAEFDLKPMLQRIARYESPNQNQFGKYYLKREHFVRINPYFYKYTAEQRKKVLEIIQIQIAAAQGVDSDKKTEELFSVQWPSIEYSDSRRLELLGTSWMGILWTCILHHVFVNDTKRFTQHAFACCLRLIALAVEVVLYNSLIIDFYFVCLYTMSCAKIGQDTNTFDQLIKNLTTVFDFRLTNRFDYIPHKEAIQQREIQRLRQALKRLETESLTNTTEKSRQ</sequence>
<evidence type="ECO:0000259" key="2">
    <source>
        <dbReference type="Pfam" id="PF22960"/>
    </source>
</evidence>
<dbReference type="GO" id="GO:0008270">
    <property type="term" value="F:zinc ion binding"/>
    <property type="evidence" value="ECO:0007669"/>
    <property type="project" value="UniProtKB-UniRule"/>
</dbReference>
<dbReference type="EMBL" id="ASPP01045102">
    <property type="protein sequence ID" value="ETN99044.1"/>
    <property type="molecule type" value="Genomic_DNA"/>
</dbReference>
<keyword evidence="4" id="KW-1185">Reference proteome</keyword>
<keyword evidence="1" id="KW-0833">Ubl conjugation pathway</keyword>
<keyword evidence="1" id="KW-0479">Metal-binding</keyword>
<reference evidence="3 4" key="1">
    <citation type="journal article" date="2013" name="Curr. Biol.">
        <title>The Genome of the Foraminiferan Reticulomyxa filosa.</title>
        <authorList>
            <person name="Glockner G."/>
            <person name="Hulsmann N."/>
            <person name="Schleicher M."/>
            <person name="Noegel A.A."/>
            <person name="Eichinger L."/>
            <person name="Gallinger C."/>
            <person name="Pawlowski J."/>
            <person name="Sierra R."/>
            <person name="Euteneuer U."/>
            <person name="Pillet L."/>
            <person name="Moustafa A."/>
            <person name="Platzer M."/>
            <person name="Groth M."/>
            <person name="Szafranski K."/>
            <person name="Schliwa M."/>
        </authorList>
    </citation>
    <scope>NUCLEOTIDE SEQUENCE [LARGE SCALE GENOMIC DNA]</scope>
</reference>
<comment type="caution">
    <text evidence="3">The sequence shown here is derived from an EMBL/GenBank/DDBJ whole genome shotgun (WGS) entry which is preliminary data.</text>
</comment>
<dbReference type="EC" id="2.3.2.27" evidence="1"/>
<dbReference type="GO" id="GO:0000151">
    <property type="term" value="C:ubiquitin ligase complex"/>
    <property type="evidence" value="ECO:0007669"/>
    <property type="project" value="TreeGrafter"/>
</dbReference>
<dbReference type="Pfam" id="PF22960">
    <property type="entry name" value="WHD_UBR1"/>
    <property type="match status" value="1"/>
</dbReference>
<comment type="pathway">
    <text evidence="1">Protein modification; protein ubiquitination.</text>
</comment>
<organism evidence="3 4">
    <name type="scientific">Reticulomyxa filosa</name>
    <dbReference type="NCBI Taxonomy" id="46433"/>
    <lineage>
        <taxon>Eukaryota</taxon>
        <taxon>Sar</taxon>
        <taxon>Rhizaria</taxon>
        <taxon>Retaria</taxon>
        <taxon>Foraminifera</taxon>
        <taxon>Monothalamids</taxon>
        <taxon>Reticulomyxidae</taxon>
        <taxon>Reticulomyxa</taxon>
    </lineage>
</organism>
<dbReference type="Gene3D" id="1.10.10.2670">
    <property type="entry name" value="E3 ubiquitin-protein ligase"/>
    <property type="match status" value="1"/>
</dbReference>
<gene>
    <name evidence="3" type="ORF">RFI_38440</name>
</gene>
<dbReference type="InterPro" id="IPR042065">
    <property type="entry name" value="E3_ELL-like"/>
</dbReference>